<dbReference type="AlphaFoldDB" id="A0A919JIC6"/>
<dbReference type="PANTHER" id="PTHR11731:SF193">
    <property type="entry name" value="DIPEPTIDYL PEPTIDASE 9"/>
    <property type="match status" value="1"/>
</dbReference>
<dbReference type="Proteomes" id="UP000647172">
    <property type="component" value="Unassembled WGS sequence"/>
</dbReference>
<evidence type="ECO:0000313" key="2">
    <source>
        <dbReference type="EMBL" id="GIE50012.1"/>
    </source>
</evidence>
<evidence type="ECO:0000259" key="1">
    <source>
        <dbReference type="Pfam" id="PF00326"/>
    </source>
</evidence>
<dbReference type="EMBL" id="BOMQ01000044">
    <property type="protein sequence ID" value="GIE50012.1"/>
    <property type="molecule type" value="Genomic_DNA"/>
</dbReference>
<dbReference type="SUPFAM" id="SSF53474">
    <property type="entry name" value="alpha/beta-Hydrolases"/>
    <property type="match status" value="1"/>
</dbReference>
<dbReference type="Gene3D" id="2.140.10.30">
    <property type="entry name" value="Dipeptidylpeptidase IV, N-terminal domain"/>
    <property type="match status" value="2"/>
</dbReference>
<feature type="domain" description="Peptidase S9 prolyl oligopeptidase catalytic" evidence="1">
    <location>
        <begin position="437"/>
        <end position="560"/>
    </location>
</feature>
<evidence type="ECO:0000313" key="3">
    <source>
        <dbReference type="Proteomes" id="UP000647172"/>
    </source>
</evidence>
<name>A0A919JIC6_9ACTN</name>
<protein>
    <submittedName>
        <fullName evidence="2">Peptidase</fullName>
    </submittedName>
</protein>
<proteinExistence type="predicted"/>
<accession>A0A919JIC6</accession>
<dbReference type="GO" id="GO:0008239">
    <property type="term" value="F:dipeptidyl-peptidase activity"/>
    <property type="evidence" value="ECO:0007669"/>
    <property type="project" value="TreeGrafter"/>
</dbReference>
<keyword evidence="3" id="KW-1185">Reference proteome</keyword>
<dbReference type="GO" id="GO:0006508">
    <property type="term" value="P:proteolysis"/>
    <property type="evidence" value="ECO:0007669"/>
    <property type="project" value="InterPro"/>
</dbReference>
<dbReference type="GO" id="GO:0008236">
    <property type="term" value="F:serine-type peptidase activity"/>
    <property type="evidence" value="ECO:0007669"/>
    <property type="project" value="InterPro"/>
</dbReference>
<dbReference type="SUPFAM" id="SSF82171">
    <property type="entry name" value="DPP6 N-terminal domain-like"/>
    <property type="match status" value="1"/>
</dbReference>
<gene>
    <name evidence="2" type="ORF">Ani05nite_35460</name>
</gene>
<dbReference type="PANTHER" id="PTHR11731">
    <property type="entry name" value="PROTEASE FAMILY S9B,C DIPEPTIDYL-PEPTIDASE IV-RELATED"/>
    <property type="match status" value="1"/>
</dbReference>
<dbReference type="RefSeq" id="WP_377880736.1">
    <property type="nucleotide sequence ID" value="NZ_BAAAYJ010000107.1"/>
</dbReference>
<sequence>MLVSVEYPELSDRTGRFRFGAPHALTVGDDGARVAFLRSAGPYDPAAALWVLNVATGALTEIAPGPVDSYAGSATLDVLAWAYEGQLHSSTAGRIATAEPVRDPRPDPAGRHIGYVTADGCLRVVTDGDDQLLAGEPGSGVSWGVAGPVAAEFGRDRGWWWAPDGSRILAVRGAGRSSSLHLLDLYGGWVDVHWDRETYPYLVDVHWRGPGNALITVLRRTQQHGLVLSVDPRTGETQVHAELADARWVEPVPGTPRQLPDGRVLVGGELAHDGFDARCLFADGSLITPPGLYVRRVVGVLPRPSGGPELIVEGTDGEPSEQHVFAVRTALAGGGASARRLTTAPGRHTAAVGGDVLVLDLTVIRGAAEVLTLPSLAAPLPYEPRPVLARVTDRRLPSAVLHPSGHVTGTRLPVLLELGPGPGHQQVVTDPAAWQDRQWWADAGFAVVSVDTRGTPGVAPSFEKVVYRRLADVALTDQIDALHALTGKHPDLDLSRVAVRGRGLGGWLAALALTRRPDLFRCGVARDPVTDWTALPPAYAERYLGTRADNSDVYDHHSVTPPATLLISPHGDLSAELAFVTRECA</sequence>
<comment type="caution">
    <text evidence="2">The sequence shown here is derived from an EMBL/GenBank/DDBJ whole genome shotgun (WGS) entry which is preliminary data.</text>
</comment>
<dbReference type="InterPro" id="IPR050278">
    <property type="entry name" value="Serine_Prot_S9B/DPPIV"/>
</dbReference>
<dbReference type="InterPro" id="IPR001375">
    <property type="entry name" value="Peptidase_S9_cat"/>
</dbReference>
<dbReference type="Gene3D" id="3.40.50.1820">
    <property type="entry name" value="alpha/beta hydrolase"/>
    <property type="match status" value="1"/>
</dbReference>
<reference evidence="2" key="1">
    <citation type="submission" date="2021-01" db="EMBL/GenBank/DDBJ databases">
        <title>Whole genome shotgun sequence of Actinoplanes nipponensis NBRC 14063.</title>
        <authorList>
            <person name="Komaki H."/>
            <person name="Tamura T."/>
        </authorList>
    </citation>
    <scope>NUCLEOTIDE SEQUENCE</scope>
    <source>
        <strain evidence="2">NBRC 14063</strain>
    </source>
</reference>
<dbReference type="InterPro" id="IPR029058">
    <property type="entry name" value="AB_hydrolase_fold"/>
</dbReference>
<organism evidence="2 3">
    <name type="scientific">Actinoplanes nipponensis</name>
    <dbReference type="NCBI Taxonomy" id="135950"/>
    <lineage>
        <taxon>Bacteria</taxon>
        <taxon>Bacillati</taxon>
        <taxon>Actinomycetota</taxon>
        <taxon>Actinomycetes</taxon>
        <taxon>Micromonosporales</taxon>
        <taxon>Micromonosporaceae</taxon>
        <taxon>Actinoplanes</taxon>
    </lineage>
</organism>
<dbReference type="Pfam" id="PF00326">
    <property type="entry name" value="Peptidase_S9"/>
    <property type="match status" value="1"/>
</dbReference>